<dbReference type="Proteomes" id="UP001302812">
    <property type="component" value="Unassembled WGS sequence"/>
</dbReference>
<dbReference type="EMBL" id="MU853347">
    <property type="protein sequence ID" value="KAK4111052.1"/>
    <property type="molecule type" value="Genomic_DNA"/>
</dbReference>
<feature type="non-terminal residue" evidence="2">
    <location>
        <position position="284"/>
    </location>
</feature>
<proteinExistence type="predicted"/>
<evidence type="ECO:0000313" key="3">
    <source>
        <dbReference type="Proteomes" id="UP001302812"/>
    </source>
</evidence>
<feature type="region of interest" description="Disordered" evidence="1">
    <location>
        <begin position="41"/>
        <end position="80"/>
    </location>
</feature>
<reference evidence="2" key="2">
    <citation type="submission" date="2023-05" db="EMBL/GenBank/DDBJ databases">
        <authorList>
            <consortium name="Lawrence Berkeley National Laboratory"/>
            <person name="Steindorff A."/>
            <person name="Hensen N."/>
            <person name="Bonometti L."/>
            <person name="Westerberg I."/>
            <person name="Brannstrom I.O."/>
            <person name="Guillou S."/>
            <person name="Cros-Aarteil S."/>
            <person name="Calhoun S."/>
            <person name="Haridas S."/>
            <person name="Kuo A."/>
            <person name="Mondo S."/>
            <person name="Pangilinan J."/>
            <person name="Riley R."/>
            <person name="Labutti K."/>
            <person name="Andreopoulos B."/>
            <person name="Lipzen A."/>
            <person name="Chen C."/>
            <person name="Yanf M."/>
            <person name="Daum C."/>
            <person name="Ng V."/>
            <person name="Clum A."/>
            <person name="Ohm R."/>
            <person name="Martin F."/>
            <person name="Silar P."/>
            <person name="Natvig D."/>
            <person name="Lalanne C."/>
            <person name="Gautier V."/>
            <person name="Ament-Velasquez S.L."/>
            <person name="Kruys A."/>
            <person name="Hutchinson M.I."/>
            <person name="Powell A.J."/>
            <person name="Barry K."/>
            <person name="Miller A.N."/>
            <person name="Grigoriev I.V."/>
            <person name="Debuchy R."/>
            <person name="Gladieux P."/>
            <person name="Thoren M.H."/>
            <person name="Johannesson H."/>
        </authorList>
    </citation>
    <scope>NUCLEOTIDE SEQUENCE</scope>
    <source>
        <strain evidence="2">CBS 508.74</strain>
    </source>
</reference>
<dbReference type="GeneID" id="89934757"/>
<gene>
    <name evidence="2" type="ORF">N656DRAFT_688236</name>
</gene>
<organism evidence="2 3">
    <name type="scientific">Canariomyces notabilis</name>
    <dbReference type="NCBI Taxonomy" id="2074819"/>
    <lineage>
        <taxon>Eukaryota</taxon>
        <taxon>Fungi</taxon>
        <taxon>Dikarya</taxon>
        <taxon>Ascomycota</taxon>
        <taxon>Pezizomycotina</taxon>
        <taxon>Sordariomycetes</taxon>
        <taxon>Sordariomycetidae</taxon>
        <taxon>Sordariales</taxon>
        <taxon>Chaetomiaceae</taxon>
        <taxon>Canariomyces</taxon>
    </lineage>
</organism>
<feature type="region of interest" description="Disordered" evidence="1">
    <location>
        <begin position="1"/>
        <end position="20"/>
    </location>
</feature>
<comment type="caution">
    <text evidence="2">The sequence shown here is derived from an EMBL/GenBank/DDBJ whole genome shotgun (WGS) entry which is preliminary data.</text>
</comment>
<sequence>MASRGSGISPPNESFLSRKKKEIVDRSMAIFEQSLERCLNNSVSTPRRTKRQRDDEDTTPEHRTSETGPRTKRKRAAPEPNGLRLACPFYKHDPAKYKNHNTCSGHCWKTVHRLKEHIYRNHVLKNCCPRCLEHFDGSEALKDHQRAKVPCELKQASVDTITDEQEKKLHTRAKPNVPEEEKWREMYQIIFPGEEVPSPYHELAAEPSKAGISRFSSPDEVKELLRTKLPPLVRRALEKEVDRLFEDLQEKVNQKTVEIIRDVELQMLRTIQFGEEQSVAPAAA</sequence>
<evidence type="ECO:0008006" key="4">
    <source>
        <dbReference type="Google" id="ProtNLM"/>
    </source>
</evidence>
<keyword evidence="3" id="KW-1185">Reference proteome</keyword>
<protein>
    <recommendedName>
        <fullName evidence="4">C2H2-type domain-containing protein</fullName>
    </recommendedName>
</protein>
<dbReference type="PANTHER" id="PTHR38166:SF1">
    <property type="entry name" value="C2H2-TYPE DOMAIN-CONTAINING PROTEIN"/>
    <property type="match status" value="1"/>
</dbReference>
<evidence type="ECO:0000313" key="2">
    <source>
        <dbReference type="EMBL" id="KAK4111052.1"/>
    </source>
</evidence>
<reference evidence="2" key="1">
    <citation type="journal article" date="2023" name="Mol. Phylogenet. Evol.">
        <title>Genome-scale phylogeny and comparative genomics of the fungal order Sordariales.</title>
        <authorList>
            <person name="Hensen N."/>
            <person name="Bonometti L."/>
            <person name="Westerberg I."/>
            <person name="Brannstrom I.O."/>
            <person name="Guillou S."/>
            <person name="Cros-Aarteil S."/>
            <person name="Calhoun S."/>
            <person name="Haridas S."/>
            <person name="Kuo A."/>
            <person name="Mondo S."/>
            <person name="Pangilinan J."/>
            <person name="Riley R."/>
            <person name="LaButti K."/>
            <person name="Andreopoulos B."/>
            <person name="Lipzen A."/>
            <person name="Chen C."/>
            <person name="Yan M."/>
            <person name="Daum C."/>
            <person name="Ng V."/>
            <person name="Clum A."/>
            <person name="Steindorff A."/>
            <person name="Ohm R.A."/>
            <person name="Martin F."/>
            <person name="Silar P."/>
            <person name="Natvig D.O."/>
            <person name="Lalanne C."/>
            <person name="Gautier V."/>
            <person name="Ament-Velasquez S.L."/>
            <person name="Kruys A."/>
            <person name="Hutchinson M.I."/>
            <person name="Powell A.J."/>
            <person name="Barry K."/>
            <person name="Miller A.N."/>
            <person name="Grigoriev I.V."/>
            <person name="Debuchy R."/>
            <person name="Gladieux P."/>
            <person name="Hiltunen Thoren M."/>
            <person name="Johannesson H."/>
        </authorList>
    </citation>
    <scope>NUCLEOTIDE SEQUENCE</scope>
    <source>
        <strain evidence="2">CBS 508.74</strain>
    </source>
</reference>
<dbReference type="RefSeq" id="XP_064668622.1">
    <property type="nucleotide sequence ID" value="XM_064810632.1"/>
</dbReference>
<evidence type="ECO:0000256" key="1">
    <source>
        <dbReference type="SAM" id="MobiDB-lite"/>
    </source>
</evidence>
<accession>A0AAN6QRR6</accession>
<dbReference type="PANTHER" id="PTHR38166">
    <property type="entry name" value="C2H2-TYPE DOMAIN-CONTAINING PROTEIN-RELATED"/>
    <property type="match status" value="1"/>
</dbReference>
<name>A0AAN6QRR6_9PEZI</name>
<dbReference type="AlphaFoldDB" id="A0AAN6QRR6"/>